<protein>
    <submittedName>
        <fullName evidence="3">DctM-like transporters</fullName>
    </submittedName>
</protein>
<feature type="domain" description="TRAP C4-dicarboxylate transport system permease DctM subunit" evidence="2">
    <location>
        <begin position="130"/>
        <end position="567"/>
    </location>
</feature>
<keyword evidence="1" id="KW-0812">Transmembrane</keyword>
<sequence>MALSDFIKKRGGALTDVDEDKGGKKRELEGAWKYIITALCLSLAAFQLYAAGSGLVDDKYVVSVHLAVIILLIYLLFPATKHSSSKAPTVIDIILGLLSFCAALYVAVFAKKINAQMGIPTKMDLIFGVICLVLVLEATRRAIGMAMPIVACVFLLYAVFGRQIPGVFRHAGFTVSKIIKLLYLTDEGIFGTALNTSATYVVLFIFFGAIMSEIGMSKFLSNLALALAGGSVGGPAKVSALASGLMGTVSGSTSANVATTGVMTIPLMKSVGYAPEYAGAVECVASAGGQIMPPVMGAAAFLMAQFIGVQYSVIVFAAIIPAFLYYLCVWVSVELRARRQGLKTLEKDQIPKLGSTFRDYGHMAIPLIALIYFLSVKGYNPIYAAWLSILIAIVVSFFRKSSRLTLRRFCRALENGVKGTMSVAIACACAGIVIGVISLTGFGLVFSLNIFKLALGIKFLALFLAMAASIILGMGLPTTACYIVTALTLAPALVNMGVPLLAAHFFVFYFAIMSTITPPVALSSFVAAGLAQSDPLKTGVSAFRLAIAGFIIPFMLVYKPALLLTGTTVPAVIYNLAIAIIGVIVLAMASEGYVMGVLKLWQRLILLACVIGLLILDERGDFVALPIILLILFFQRREWKKRREAADRA</sequence>
<evidence type="ECO:0000256" key="1">
    <source>
        <dbReference type="SAM" id="Phobius"/>
    </source>
</evidence>
<evidence type="ECO:0000313" key="3">
    <source>
        <dbReference type="EMBL" id="VYT86840.1"/>
    </source>
</evidence>
<feature type="transmembrane region" description="Helical" evidence="1">
    <location>
        <begin position="622"/>
        <end position="639"/>
    </location>
</feature>
<dbReference type="InterPro" id="IPR011853">
    <property type="entry name" value="TRAP_DctM-Dct_fused"/>
</dbReference>
<name>A0A6N3AB36_CLOSY</name>
<keyword evidence="1" id="KW-0472">Membrane</keyword>
<dbReference type="NCBIfam" id="TIGR02123">
    <property type="entry name" value="TRAP_fused"/>
    <property type="match status" value="1"/>
</dbReference>
<feature type="transmembrane region" description="Helical" evidence="1">
    <location>
        <begin position="115"/>
        <end position="135"/>
    </location>
</feature>
<feature type="transmembrane region" description="Helical" evidence="1">
    <location>
        <begin position="381"/>
        <end position="398"/>
    </location>
</feature>
<evidence type="ECO:0000259" key="2">
    <source>
        <dbReference type="Pfam" id="PF06808"/>
    </source>
</evidence>
<feature type="transmembrane region" description="Helical" evidence="1">
    <location>
        <begin position="542"/>
        <end position="559"/>
    </location>
</feature>
<feature type="transmembrane region" description="Helical" evidence="1">
    <location>
        <begin position="60"/>
        <end position="77"/>
    </location>
</feature>
<feature type="transmembrane region" description="Helical" evidence="1">
    <location>
        <begin position="142"/>
        <end position="160"/>
    </location>
</feature>
<dbReference type="RefSeq" id="WP_156684387.1">
    <property type="nucleotide sequence ID" value="NZ_CACRUA010000007.1"/>
</dbReference>
<feature type="transmembrane region" description="Helical" evidence="1">
    <location>
        <begin position="311"/>
        <end position="333"/>
    </location>
</feature>
<dbReference type="EMBL" id="CACRUA010000007">
    <property type="protein sequence ID" value="VYT86840.1"/>
    <property type="molecule type" value="Genomic_DNA"/>
</dbReference>
<feature type="transmembrane region" description="Helical" evidence="1">
    <location>
        <begin position="508"/>
        <end position="530"/>
    </location>
</feature>
<feature type="transmembrane region" description="Helical" evidence="1">
    <location>
        <begin position="357"/>
        <end position="375"/>
    </location>
</feature>
<reference evidence="3" key="1">
    <citation type="submission" date="2019-11" db="EMBL/GenBank/DDBJ databases">
        <authorList>
            <person name="Feng L."/>
        </authorList>
    </citation>
    <scope>NUCLEOTIDE SEQUENCE</scope>
    <source>
        <strain evidence="3">CsymbiosumLFYP84</strain>
    </source>
</reference>
<dbReference type="Pfam" id="PF06808">
    <property type="entry name" value="DctM"/>
    <property type="match status" value="1"/>
</dbReference>
<feature type="transmembrane region" description="Helical" evidence="1">
    <location>
        <begin position="571"/>
        <end position="588"/>
    </location>
</feature>
<feature type="transmembrane region" description="Helical" evidence="1">
    <location>
        <begin position="89"/>
        <end position="109"/>
    </location>
</feature>
<accession>A0A6N3AB36</accession>
<dbReference type="PANTHER" id="PTHR43849">
    <property type="entry name" value="BLL3936 PROTEIN"/>
    <property type="match status" value="1"/>
</dbReference>
<keyword evidence="1" id="KW-1133">Transmembrane helix</keyword>
<feature type="transmembrane region" description="Helical" evidence="1">
    <location>
        <begin position="31"/>
        <end position="48"/>
    </location>
</feature>
<feature type="transmembrane region" description="Helical" evidence="1">
    <location>
        <begin position="419"/>
        <end position="444"/>
    </location>
</feature>
<dbReference type="PANTHER" id="PTHR43849:SF2">
    <property type="entry name" value="BLL3936 PROTEIN"/>
    <property type="match status" value="1"/>
</dbReference>
<proteinExistence type="predicted"/>
<feature type="transmembrane region" description="Helical" evidence="1">
    <location>
        <begin position="450"/>
        <end position="473"/>
    </location>
</feature>
<organism evidence="3">
    <name type="scientific">Clostridium symbiosum</name>
    <name type="common">Bacteroides symbiosus</name>
    <dbReference type="NCBI Taxonomy" id="1512"/>
    <lineage>
        <taxon>Bacteria</taxon>
        <taxon>Bacillati</taxon>
        <taxon>Bacillota</taxon>
        <taxon>Clostridia</taxon>
        <taxon>Lachnospirales</taxon>
        <taxon>Lachnospiraceae</taxon>
        <taxon>Otoolea</taxon>
    </lineage>
</organism>
<gene>
    <name evidence="3" type="ORF">CSLFYP84_00781</name>
</gene>
<feature type="transmembrane region" description="Helical" evidence="1">
    <location>
        <begin position="223"/>
        <end position="246"/>
    </location>
</feature>
<dbReference type="InterPro" id="IPR010656">
    <property type="entry name" value="DctM"/>
</dbReference>
<feature type="transmembrane region" description="Helical" evidence="1">
    <location>
        <begin position="189"/>
        <end position="211"/>
    </location>
</feature>
<dbReference type="AlphaFoldDB" id="A0A6N3AB36"/>